<accession>A0A212S199</accession>
<sequence>MRGLLPRDVDTIAPSNNLKLNIDDLIPDSANDIVFMAADTISRVEIHTPDAVVARGKIDSLTTANGECHSDLDFIRLASGIRLLFPPTLTVVPVLTPPR</sequence>
<evidence type="ECO:0000313" key="1">
    <source>
        <dbReference type="EMBL" id="SNB78764.1"/>
    </source>
</evidence>
<name>A0A212S199_9PROT</name>
<gene>
    <name evidence="1" type="ORF">SAMN07250955_11939</name>
</gene>
<dbReference type="EMBL" id="FYEH01000019">
    <property type="protein sequence ID" value="SNB78764.1"/>
    <property type="molecule type" value="Genomic_DNA"/>
</dbReference>
<evidence type="ECO:0000313" key="2">
    <source>
        <dbReference type="Proteomes" id="UP000197065"/>
    </source>
</evidence>
<proteinExistence type="predicted"/>
<dbReference type="RefSeq" id="WP_088562942.1">
    <property type="nucleotide sequence ID" value="NZ_FYEH01000019.1"/>
</dbReference>
<organism evidence="1 2">
    <name type="scientific">Arboricoccus pini</name>
    <dbReference type="NCBI Taxonomy" id="1963835"/>
    <lineage>
        <taxon>Bacteria</taxon>
        <taxon>Pseudomonadati</taxon>
        <taxon>Pseudomonadota</taxon>
        <taxon>Alphaproteobacteria</taxon>
        <taxon>Geminicoccales</taxon>
        <taxon>Geminicoccaceae</taxon>
        <taxon>Arboricoccus</taxon>
    </lineage>
</organism>
<dbReference type="AlphaFoldDB" id="A0A212S199"/>
<dbReference type="Proteomes" id="UP000197065">
    <property type="component" value="Unassembled WGS sequence"/>
</dbReference>
<protein>
    <submittedName>
        <fullName evidence="1">Uncharacterized protein</fullName>
    </submittedName>
</protein>
<keyword evidence="2" id="KW-1185">Reference proteome</keyword>
<reference evidence="1 2" key="1">
    <citation type="submission" date="2017-06" db="EMBL/GenBank/DDBJ databases">
        <authorList>
            <person name="Kim H.J."/>
            <person name="Triplett B.A."/>
        </authorList>
    </citation>
    <scope>NUCLEOTIDE SEQUENCE [LARGE SCALE GENOMIC DNA]</scope>
    <source>
        <strain evidence="1 2">B29T1</strain>
    </source>
</reference>